<feature type="disulfide bond" evidence="7">
    <location>
        <begin position="334"/>
        <end position="349"/>
    </location>
</feature>
<keyword evidence="2 9" id="KW-0732">Signal</keyword>
<dbReference type="PRINTS" id="PR00759">
    <property type="entry name" value="BASICPTASE"/>
</dbReference>
<dbReference type="CDD" id="cd22623">
    <property type="entry name" value="Kunitz_HAI1_1-like"/>
    <property type="match status" value="1"/>
</dbReference>
<evidence type="ECO:0000313" key="12">
    <source>
        <dbReference type="EMBL" id="KAG8560525.1"/>
    </source>
</evidence>
<dbReference type="PROSITE" id="PS50279">
    <property type="entry name" value="BPTI_KUNITZ_2"/>
    <property type="match status" value="2"/>
</dbReference>
<dbReference type="CDD" id="cd22624">
    <property type="entry name" value="Kunitz_HAI1_2-like"/>
    <property type="match status" value="1"/>
</dbReference>
<evidence type="ECO:0000256" key="6">
    <source>
        <dbReference type="ARBA" id="ARBA00023180"/>
    </source>
</evidence>
<feature type="transmembrane region" description="Helical" evidence="8">
    <location>
        <begin position="449"/>
        <end position="471"/>
    </location>
</feature>
<dbReference type="EMBL" id="WNYA01000007">
    <property type="protein sequence ID" value="KAG8560525.1"/>
    <property type="molecule type" value="Genomic_DNA"/>
</dbReference>
<evidence type="ECO:0000256" key="4">
    <source>
        <dbReference type="ARBA" id="ARBA00023136"/>
    </source>
</evidence>
<keyword evidence="8" id="KW-0812">Transmembrane</keyword>
<dbReference type="InterPro" id="IPR036880">
    <property type="entry name" value="Kunitz_BPTI_sf"/>
</dbReference>
<evidence type="ECO:0000259" key="11">
    <source>
        <dbReference type="PROSITE" id="PS50986"/>
    </source>
</evidence>
<dbReference type="InterPro" id="IPR036055">
    <property type="entry name" value="LDL_receptor-like_sf"/>
</dbReference>
<dbReference type="InterPro" id="IPR011106">
    <property type="entry name" value="MANSC_N"/>
</dbReference>
<keyword evidence="4 8" id="KW-0472">Membrane</keyword>
<dbReference type="SUPFAM" id="SSF57424">
    <property type="entry name" value="LDL receptor-like module"/>
    <property type="match status" value="1"/>
</dbReference>
<dbReference type="PROSITE" id="PS50986">
    <property type="entry name" value="MANSC"/>
    <property type="match status" value="1"/>
</dbReference>
<dbReference type="SMART" id="SM00192">
    <property type="entry name" value="LDLa"/>
    <property type="match status" value="1"/>
</dbReference>
<dbReference type="Pfam" id="PF00014">
    <property type="entry name" value="Kunitz_BPTI"/>
    <property type="match status" value="2"/>
</dbReference>
<dbReference type="Gene3D" id="2.60.40.10">
    <property type="entry name" value="Immunoglobulins"/>
    <property type="match status" value="1"/>
</dbReference>
<dbReference type="GO" id="GO:0060429">
    <property type="term" value="P:epithelium development"/>
    <property type="evidence" value="ECO:0007669"/>
    <property type="project" value="TreeGrafter"/>
</dbReference>
<name>A0AAV7AM68_ENGPU</name>
<evidence type="ECO:0000256" key="9">
    <source>
        <dbReference type="SAM" id="SignalP"/>
    </source>
</evidence>
<evidence type="ECO:0000256" key="5">
    <source>
        <dbReference type="ARBA" id="ARBA00023157"/>
    </source>
</evidence>
<feature type="domain" description="BPTI/Kunitz inhibitor" evidence="10">
    <location>
        <begin position="371"/>
        <end position="421"/>
    </location>
</feature>
<dbReference type="Gene3D" id="4.10.400.10">
    <property type="entry name" value="Low-density Lipoprotein Receptor"/>
    <property type="match status" value="1"/>
</dbReference>
<evidence type="ECO:0000256" key="7">
    <source>
        <dbReference type="PROSITE-ProRule" id="PRU00124"/>
    </source>
</evidence>
<dbReference type="InterPro" id="IPR035986">
    <property type="entry name" value="PKD_dom_sf"/>
</dbReference>
<feature type="disulfide bond" evidence="7">
    <location>
        <begin position="315"/>
        <end position="327"/>
    </location>
</feature>
<dbReference type="PROSITE" id="PS50068">
    <property type="entry name" value="LDLRA_2"/>
    <property type="match status" value="1"/>
</dbReference>
<keyword evidence="6" id="KW-0325">Glycoprotein</keyword>
<dbReference type="InterPro" id="IPR002172">
    <property type="entry name" value="LDrepeatLR_classA_rpt"/>
</dbReference>
<dbReference type="Pfam" id="PF22352">
    <property type="entry name" value="K319L-like_PKD"/>
    <property type="match status" value="1"/>
</dbReference>
<evidence type="ECO:0000313" key="13">
    <source>
        <dbReference type="Proteomes" id="UP000824782"/>
    </source>
</evidence>
<gene>
    <name evidence="12" type="ORF">GDO81_015020</name>
</gene>
<feature type="domain" description="BPTI/Kunitz inhibitor" evidence="10">
    <location>
        <begin position="239"/>
        <end position="289"/>
    </location>
</feature>
<proteinExistence type="predicted"/>
<dbReference type="SUPFAM" id="SSF57362">
    <property type="entry name" value="BPTI-like"/>
    <property type="match status" value="2"/>
</dbReference>
<dbReference type="GO" id="GO:0008544">
    <property type="term" value="P:epidermis development"/>
    <property type="evidence" value="ECO:0007669"/>
    <property type="project" value="TreeGrafter"/>
</dbReference>
<dbReference type="InterPro" id="IPR013980">
    <property type="entry name" value="MANSC_dom"/>
</dbReference>
<keyword evidence="13" id="KW-1185">Reference proteome</keyword>
<dbReference type="InterPro" id="IPR013783">
    <property type="entry name" value="Ig-like_fold"/>
</dbReference>
<organism evidence="12 13">
    <name type="scientific">Engystomops pustulosus</name>
    <name type="common">Tungara frog</name>
    <name type="synonym">Physalaemus pustulosus</name>
    <dbReference type="NCBI Taxonomy" id="76066"/>
    <lineage>
        <taxon>Eukaryota</taxon>
        <taxon>Metazoa</taxon>
        <taxon>Chordata</taxon>
        <taxon>Craniata</taxon>
        <taxon>Vertebrata</taxon>
        <taxon>Euteleostomi</taxon>
        <taxon>Amphibia</taxon>
        <taxon>Batrachia</taxon>
        <taxon>Anura</taxon>
        <taxon>Neobatrachia</taxon>
        <taxon>Hyloidea</taxon>
        <taxon>Leptodactylidae</taxon>
        <taxon>Leiuperinae</taxon>
        <taxon>Engystomops</taxon>
    </lineage>
</organism>
<reference evidence="12" key="1">
    <citation type="thesis" date="2020" institute="ProQuest LLC" country="789 East Eisenhower Parkway, Ann Arbor, MI, USA">
        <title>Comparative Genomics and Chromosome Evolution.</title>
        <authorList>
            <person name="Mudd A.B."/>
        </authorList>
    </citation>
    <scope>NUCLEOTIDE SEQUENCE</scope>
    <source>
        <strain evidence="12">237g6f4</strain>
        <tissue evidence="12">Blood</tissue>
    </source>
</reference>
<keyword evidence="5 7" id="KW-1015">Disulfide bond</keyword>
<dbReference type="InterPro" id="IPR023415">
    <property type="entry name" value="LDLR_class-A_CS"/>
</dbReference>
<dbReference type="PROSITE" id="PS01209">
    <property type="entry name" value="LDLRA_1"/>
    <property type="match status" value="1"/>
</dbReference>
<dbReference type="SMART" id="SM00131">
    <property type="entry name" value="KU"/>
    <property type="match status" value="2"/>
</dbReference>
<dbReference type="Proteomes" id="UP000824782">
    <property type="component" value="Unassembled WGS sequence"/>
</dbReference>
<dbReference type="PANTHER" id="PTHR46750:SF1">
    <property type="entry name" value="KUNITZ-TYPE PROTEASE INHIBITOR 1"/>
    <property type="match status" value="1"/>
</dbReference>
<dbReference type="CDD" id="cd00146">
    <property type="entry name" value="PKD"/>
    <property type="match status" value="1"/>
</dbReference>
<keyword evidence="3 8" id="KW-1133">Transmembrane helix</keyword>
<sequence>MVHKMRPLINIVVMAASFCLVCSDLQGQSCLDNFTKGMPNFMLELNDSVSNGATFLTSPNLDRVRDCLSACCRMPECNLAMAERDQDHDDIIKSCYLLNCVYEQKFVCKFFRKEGFVNYVTLDVSDKYLNRLEDKEGEDDPPIARVSRDVKTQPNQEVTLSGIESWDKEGIEKYEWSLISGDPDVVYEQGADQPAYLQVSNLLQGQYVFELVVTDTAGQQSSATVTISVLTKEETEEYCHSPKKVGKCRGSFTRWWYNPEVNECEEFVFGGCMPNHNNYVRKEDCRQTCINSNEHTDGHGSGKGRRLQPVCDGKCLRTQYRCADGCCIDAALQCDDTPDCTDSSDELSCENYDKEFRKLQELDVPNNKARCVELPDTGPCRAAFSRWYFDPLTKKCMGFTYGGCMGNRNNFVHEHDCEDFCRGISERDIFGANKENPSAQEASSGSAEVAIAVFLGICILVVLAVIGYCCMKKKRSNRKPQANANNTVVHPTEDMEHLVYNRTTKPV</sequence>
<evidence type="ECO:0000256" key="3">
    <source>
        <dbReference type="ARBA" id="ARBA00022989"/>
    </source>
</evidence>
<accession>A0AAV7AM68</accession>
<dbReference type="AlphaFoldDB" id="A0AAV7AM68"/>
<dbReference type="SMART" id="SM00765">
    <property type="entry name" value="MANEC"/>
    <property type="match status" value="1"/>
</dbReference>
<evidence type="ECO:0000256" key="2">
    <source>
        <dbReference type="ARBA" id="ARBA00022729"/>
    </source>
</evidence>
<dbReference type="GO" id="GO:0004867">
    <property type="term" value="F:serine-type endopeptidase inhibitor activity"/>
    <property type="evidence" value="ECO:0007669"/>
    <property type="project" value="InterPro"/>
</dbReference>
<evidence type="ECO:0000256" key="1">
    <source>
        <dbReference type="ARBA" id="ARBA00004370"/>
    </source>
</evidence>
<dbReference type="CDD" id="cd00112">
    <property type="entry name" value="LDLa"/>
    <property type="match status" value="1"/>
</dbReference>
<dbReference type="SUPFAM" id="SSF49299">
    <property type="entry name" value="PKD domain"/>
    <property type="match status" value="1"/>
</dbReference>
<protein>
    <submittedName>
        <fullName evidence="12">Uncharacterized protein</fullName>
    </submittedName>
</protein>
<comment type="subcellular location">
    <subcellularLocation>
        <location evidence="1">Membrane</location>
    </subcellularLocation>
</comment>
<dbReference type="Gene3D" id="4.10.410.10">
    <property type="entry name" value="Pancreatic trypsin inhibitor Kunitz domain"/>
    <property type="match status" value="2"/>
</dbReference>
<dbReference type="GO" id="GO:0005886">
    <property type="term" value="C:plasma membrane"/>
    <property type="evidence" value="ECO:0007669"/>
    <property type="project" value="TreeGrafter"/>
</dbReference>
<dbReference type="FunFam" id="4.10.410.10:FF:000006">
    <property type="entry name" value="Serine peptidase inhibitor, Kunitz type 1"/>
    <property type="match status" value="1"/>
</dbReference>
<dbReference type="GO" id="GO:0030198">
    <property type="term" value="P:extracellular matrix organization"/>
    <property type="evidence" value="ECO:0007669"/>
    <property type="project" value="TreeGrafter"/>
</dbReference>
<evidence type="ECO:0000259" key="10">
    <source>
        <dbReference type="PROSITE" id="PS50279"/>
    </source>
</evidence>
<feature type="chain" id="PRO_5043641820" evidence="9">
    <location>
        <begin position="24"/>
        <end position="507"/>
    </location>
</feature>
<dbReference type="PROSITE" id="PS00280">
    <property type="entry name" value="BPTI_KUNITZ_1"/>
    <property type="match status" value="2"/>
</dbReference>
<dbReference type="Pfam" id="PF00057">
    <property type="entry name" value="Ldl_recept_a"/>
    <property type="match status" value="1"/>
</dbReference>
<feature type="domain" description="MANSC" evidence="11">
    <location>
        <begin position="37"/>
        <end position="119"/>
    </location>
</feature>
<dbReference type="InterPro" id="IPR002223">
    <property type="entry name" value="Kunitz_BPTI"/>
</dbReference>
<dbReference type="Pfam" id="PF07502">
    <property type="entry name" value="MANEC"/>
    <property type="match status" value="1"/>
</dbReference>
<feature type="signal peptide" evidence="9">
    <location>
        <begin position="1"/>
        <end position="23"/>
    </location>
</feature>
<comment type="caution">
    <text evidence="12">The sequence shown here is derived from an EMBL/GenBank/DDBJ whole genome shotgun (WGS) entry which is preliminary data.</text>
</comment>
<dbReference type="InterPro" id="IPR020901">
    <property type="entry name" value="Prtase_inh_Kunz-CS"/>
</dbReference>
<dbReference type="PANTHER" id="PTHR46750">
    <property type="entry name" value="KUNITZ-TYPE PROTEASE INHIBITOR 1"/>
    <property type="match status" value="1"/>
</dbReference>
<evidence type="ECO:0000256" key="8">
    <source>
        <dbReference type="SAM" id="Phobius"/>
    </source>
</evidence>
<feature type="disulfide bond" evidence="7">
    <location>
        <begin position="322"/>
        <end position="340"/>
    </location>
</feature>